<name>A0A419SXV4_9FIRM</name>
<dbReference type="InterPro" id="IPR045886">
    <property type="entry name" value="ThiF/MoeB/HesA"/>
</dbReference>
<dbReference type="GO" id="GO:0005829">
    <property type="term" value="C:cytosol"/>
    <property type="evidence" value="ECO:0007669"/>
    <property type="project" value="TreeGrafter"/>
</dbReference>
<comment type="caution">
    <text evidence="3">The sequence shown here is derived from an EMBL/GenBank/DDBJ whole genome shotgun (WGS) entry which is preliminary data.</text>
</comment>
<dbReference type="OrthoDB" id="9804286at2"/>
<evidence type="ECO:0000313" key="3">
    <source>
        <dbReference type="EMBL" id="RKD30038.1"/>
    </source>
</evidence>
<sequence>MQGEIILNERYVKQILFDKIGKKGQETLKTSKVVIVGAGALGSVIANNLVRAGVGHITIVDRDYLELSNLQRQVLYREEDVRKKLPKAEAAIKHLKDINSEVTLKAVIEDFNPRTYKDIIKGADIILDGTDNFTTRFLINDIAIKNNIPWIYGGAVADTGMTMNIIPGKTPCLRCLMNDAPFAGHTQTCDTLGILNSTTGIIGNIQSLEAIKILLKDDNFFKGLLTISLWPLEWDVIRVEFKENCPSCHQRRFKFLNNKLPTTSFLCGKNAIQIIPHKKKNLDIKEMAEVLERVGKVEYNKFLLRLKIKNFILTIFPDGRVIVKGTENPIEAKSLYAKYIGE</sequence>
<dbReference type="GO" id="GO:0004792">
    <property type="term" value="F:thiosulfate-cyanide sulfurtransferase activity"/>
    <property type="evidence" value="ECO:0007669"/>
    <property type="project" value="TreeGrafter"/>
</dbReference>
<keyword evidence="4" id="KW-1185">Reference proteome</keyword>
<dbReference type="InterPro" id="IPR000594">
    <property type="entry name" value="ThiF_NAD_FAD-bd"/>
</dbReference>
<dbReference type="GO" id="GO:0008641">
    <property type="term" value="F:ubiquitin-like modifier activating enzyme activity"/>
    <property type="evidence" value="ECO:0007669"/>
    <property type="project" value="InterPro"/>
</dbReference>
<evidence type="ECO:0000313" key="4">
    <source>
        <dbReference type="Proteomes" id="UP000284177"/>
    </source>
</evidence>
<comment type="similarity">
    <text evidence="1">Belongs to the HesA/MoeB/ThiF family.</text>
</comment>
<dbReference type="GO" id="GO:0008146">
    <property type="term" value="F:sulfotransferase activity"/>
    <property type="evidence" value="ECO:0007669"/>
    <property type="project" value="TreeGrafter"/>
</dbReference>
<evidence type="ECO:0000259" key="2">
    <source>
        <dbReference type="Pfam" id="PF00899"/>
    </source>
</evidence>
<dbReference type="GO" id="GO:0016779">
    <property type="term" value="F:nucleotidyltransferase activity"/>
    <property type="evidence" value="ECO:0007669"/>
    <property type="project" value="TreeGrafter"/>
</dbReference>
<organism evidence="3 4">
    <name type="scientific">Thermohalobacter berrensis</name>
    <dbReference type="NCBI Taxonomy" id="99594"/>
    <lineage>
        <taxon>Bacteria</taxon>
        <taxon>Bacillati</taxon>
        <taxon>Bacillota</taxon>
        <taxon>Tissierellia</taxon>
        <taxon>Tissierellales</taxon>
        <taxon>Thermohalobacteraceae</taxon>
        <taxon>Thermohalobacter</taxon>
    </lineage>
</organism>
<reference evidence="3 4" key="1">
    <citation type="submission" date="2016-08" db="EMBL/GenBank/DDBJ databases">
        <title>Novel Firmicutes and Novel Genomes.</title>
        <authorList>
            <person name="Poppleton D.I."/>
            <person name="Gribaldo S."/>
        </authorList>
    </citation>
    <scope>NUCLEOTIDE SEQUENCE [LARGE SCALE GENOMIC DNA]</scope>
    <source>
        <strain evidence="3 4">CTT3</strain>
    </source>
</reference>
<dbReference type="Pfam" id="PF00899">
    <property type="entry name" value="ThiF"/>
    <property type="match status" value="1"/>
</dbReference>
<dbReference type="FunFam" id="3.40.50.720:FF:000080">
    <property type="entry name" value="Thiazole biosynthesis adenylyltransferase ThiF"/>
    <property type="match status" value="1"/>
</dbReference>
<dbReference type="InterPro" id="IPR035985">
    <property type="entry name" value="Ubiquitin-activating_enz"/>
</dbReference>
<protein>
    <recommendedName>
        <fullName evidence="2">THIF-type NAD/FAD binding fold domain-containing protein</fullName>
    </recommendedName>
</protein>
<dbReference type="AlphaFoldDB" id="A0A419SXV4"/>
<evidence type="ECO:0000256" key="1">
    <source>
        <dbReference type="ARBA" id="ARBA00009919"/>
    </source>
</evidence>
<dbReference type="Gene3D" id="3.40.50.720">
    <property type="entry name" value="NAD(P)-binding Rossmann-like Domain"/>
    <property type="match status" value="1"/>
</dbReference>
<proteinExistence type="inferred from homology"/>
<dbReference type="CDD" id="cd00757">
    <property type="entry name" value="ThiF_MoeB_HesA_family"/>
    <property type="match status" value="1"/>
</dbReference>
<accession>A0A419SXV4</accession>
<dbReference type="PANTHER" id="PTHR10953">
    <property type="entry name" value="UBIQUITIN-ACTIVATING ENZYME E1"/>
    <property type="match status" value="1"/>
</dbReference>
<feature type="domain" description="THIF-type NAD/FAD binding fold" evidence="2">
    <location>
        <begin position="11"/>
        <end position="246"/>
    </location>
</feature>
<gene>
    <name evidence="3" type="ORF">BET03_04860</name>
</gene>
<dbReference type="SUPFAM" id="SSF69572">
    <property type="entry name" value="Activating enzymes of the ubiquitin-like proteins"/>
    <property type="match status" value="1"/>
</dbReference>
<dbReference type="PANTHER" id="PTHR10953:SF102">
    <property type="entry name" value="ADENYLYLTRANSFERASE AND SULFURTRANSFERASE MOCS3"/>
    <property type="match status" value="1"/>
</dbReference>
<dbReference type="EMBL" id="MCIB01000036">
    <property type="protein sequence ID" value="RKD30038.1"/>
    <property type="molecule type" value="Genomic_DNA"/>
</dbReference>
<dbReference type="Proteomes" id="UP000284177">
    <property type="component" value="Unassembled WGS sequence"/>
</dbReference>